<protein>
    <submittedName>
        <fullName evidence="2">Uncharacterized protein</fullName>
    </submittedName>
</protein>
<comment type="caution">
    <text evidence="2">The sequence shown here is derived from an EMBL/GenBank/DDBJ whole genome shotgun (WGS) entry which is preliminary data.</text>
</comment>
<dbReference type="EMBL" id="JAEPRD010000005">
    <property type="protein sequence ID" value="KAG2212739.1"/>
    <property type="molecule type" value="Genomic_DNA"/>
</dbReference>
<feature type="region of interest" description="Disordered" evidence="1">
    <location>
        <begin position="293"/>
        <end position="314"/>
    </location>
</feature>
<evidence type="ECO:0000313" key="3">
    <source>
        <dbReference type="Proteomes" id="UP000603453"/>
    </source>
</evidence>
<name>A0A8H7VFM1_9FUNG</name>
<proteinExistence type="predicted"/>
<feature type="compositionally biased region" description="Polar residues" evidence="1">
    <location>
        <begin position="293"/>
        <end position="305"/>
    </location>
</feature>
<dbReference type="AlphaFoldDB" id="A0A8H7VFM1"/>
<evidence type="ECO:0000256" key="1">
    <source>
        <dbReference type="SAM" id="MobiDB-lite"/>
    </source>
</evidence>
<organism evidence="2 3">
    <name type="scientific">Mucor saturninus</name>
    <dbReference type="NCBI Taxonomy" id="64648"/>
    <lineage>
        <taxon>Eukaryota</taxon>
        <taxon>Fungi</taxon>
        <taxon>Fungi incertae sedis</taxon>
        <taxon>Mucoromycota</taxon>
        <taxon>Mucoromycotina</taxon>
        <taxon>Mucoromycetes</taxon>
        <taxon>Mucorales</taxon>
        <taxon>Mucorineae</taxon>
        <taxon>Mucoraceae</taxon>
        <taxon>Mucor</taxon>
    </lineage>
</organism>
<dbReference type="Proteomes" id="UP000603453">
    <property type="component" value="Unassembled WGS sequence"/>
</dbReference>
<evidence type="ECO:0000313" key="2">
    <source>
        <dbReference type="EMBL" id="KAG2212739.1"/>
    </source>
</evidence>
<dbReference type="OrthoDB" id="2274820at2759"/>
<keyword evidence="3" id="KW-1185">Reference proteome</keyword>
<gene>
    <name evidence="2" type="ORF">INT47_000716</name>
</gene>
<reference evidence="2" key="1">
    <citation type="submission" date="2020-12" db="EMBL/GenBank/DDBJ databases">
        <title>Metabolic potential, ecology and presence of endohyphal bacteria is reflected in genomic diversity of Mucoromycotina.</title>
        <authorList>
            <person name="Muszewska A."/>
            <person name="Okrasinska A."/>
            <person name="Steczkiewicz K."/>
            <person name="Drgas O."/>
            <person name="Orlowska M."/>
            <person name="Perlinska-Lenart U."/>
            <person name="Aleksandrzak-Piekarczyk T."/>
            <person name="Szatraj K."/>
            <person name="Zielenkiewicz U."/>
            <person name="Pilsyk S."/>
            <person name="Malc E."/>
            <person name="Mieczkowski P."/>
            <person name="Kruszewska J.S."/>
            <person name="Biernat P."/>
            <person name="Pawlowska J."/>
        </authorList>
    </citation>
    <scope>NUCLEOTIDE SEQUENCE</scope>
    <source>
        <strain evidence="2">WA0000017839</strain>
    </source>
</reference>
<sequence length="523" mass="60470">MYSYPRYQTHRPQPYGYGSEEEYYYPSRDIDYHHQYNYIDSPPIRKRKNHRRSRSFSKMDEERYHYMNENAYYQGPHRLDGVRSVSPPFTGRHYDYNSINRNMYNEEANNSRRAQPPCFVNLNGPMINPMTANYCMPQSLGTTCPTTTTNTFIPQNNNDFFYMPQNVPMIQPYFMNQPNNSNHFLSSYYHHQPVFPTFMPMPALHPDIILPQTLPSEEVVISSPNKEVPPVIETEVTKETTEAVPDQQQQVPLAPPAPAPPIVMLRRKRSIMEEILSSFALLGDGIDYAIPQTVSKPQKNDNQPVDDTKEKEVTRDQPLYTSLSEALDYGEKKPSSLSRKTSLKLYKKASALQNRQYIWCYRPFVEPKQTTDESEESSNALWAAFDMTNQAKLDYHYSFIMTHNQKHHNGDDATGTKPNIATVENNLPDMITDDPSLILMLHRQSTIPNPVMISFGDGKAWYYTIGGENEPECHMLEITCLPTHDRRLVVSNDLLQEEQSKPLRRSKSMDGLATKFLNTVFGW</sequence>
<accession>A0A8H7VFM1</accession>